<dbReference type="EMBL" id="ML995811">
    <property type="protein sequence ID" value="KAF2773217.1"/>
    <property type="molecule type" value="Genomic_DNA"/>
</dbReference>
<gene>
    <name evidence="1" type="ORF">EJ03DRAFT_123895</name>
</gene>
<dbReference type="AlphaFoldDB" id="A0A6G1LJY5"/>
<organism evidence="1 2">
    <name type="scientific">Teratosphaeria nubilosa</name>
    <dbReference type="NCBI Taxonomy" id="161662"/>
    <lineage>
        <taxon>Eukaryota</taxon>
        <taxon>Fungi</taxon>
        <taxon>Dikarya</taxon>
        <taxon>Ascomycota</taxon>
        <taxon>Pezizomycotina</taxon>
        <taxon>Dothideomycetes</taxon>
        <taxon>Dothideomycetidae</taxon>
        <taxon>Mycosphaerellales</taxon>
        <taxon>Teratosphaeriaceae</taxon>
        <taxon>Teratosphaeria</taxon>
    </lineage>
</organism>
<protein>
    <submittedName>
        <fullName evidence="1">Uncharacterized protein</fullName>
    </submittedName>
</protein>
<sequence length="92" mass="10676">MGWAASEAMIQLLVVLTRDRGLSYGCPARWRLIHTLIRNEDWVWFWSLVLPILSFEDKTLPRPYSQHTSDTVEVVHACRNLAHCLTPRLETS</sequence>
<evidence type="ECO:0000313" key="2">
    <source>
        <dbReference type="Proteomes" id="UP000799436"/>
    </source>
</evidence>
<evidence type="ECO:0000313" key="1">
    <source>
        <dbReference type="EMBL" id="KAF2773217.1"/>
    </source>
</evidence>
<proteinExistence type="predicted"/>
<keyword evidence="2" id="KW-1185">Reference proteome</keyword>
<name>A0A6G1LJY5_9PEZI</name>
<accession>A0A6G1LJY5</accession>
<reference evidence="1" key="1">
    <citation type="journal article" date="2020" name="Stud. Mycol.">
        <title>101 Dothideomycetes genomes: a test case for predicting lifestyles and emergence of pathogens.</title>
        <authorList>
            <person name="Haridas S."/>
            <person name="Albert R."/>
            <person name="Binder M."/>
            <person name="Bloem J."/>
            <person name="Labutti K."/>
            <person name="Salamov A."/>
            <person name="Andreopoulos B."/>
            <person name="Baker S."/>
            <person name="Barry K."/>
            <person name="Bills G."/>
            <person name="Bluhm B."/>
            <person name="Cannon C."/>
            <person name="Castanera R."/>
            <person name="Culley D."/>
            <person name="Daum C."/>
            <person name="Ezra D."/>
            <person name="Gonzalez J."/>
            <person name="Henrissat B."/>
            <person name="Kuo A."/>
            <person name="Liang C."/>
            <person name="Lipzen A."/>
            <person name="Lutzoni F."/>
            <person name="Magnuson J."/>
            <person name="Mondo S."/>
            <person name="Nolan M."/>
            <person name="Ohm R."/>
            <person name="Pangilinan J."/>
            <person name="Park H.-J."/>
            <person name="Ramirez L."/>
            <person name="Alfaro M."/>
            <person name="Sun H."/>
            <person name="Tritt A."/>
            <person name="Yoshinaga Y."/>
            <person name="Zwiers L.-H."/>
            <person name="Turgeon B."/>
            <person name="Goodwin S."/>
            <person name="Spatafora J."/>
            <person name="Crous P."/>
            <person name="Grigoriev I."/>
        </authorList>
    </citation>
    <scope>NUCLEOTIDE SEQUENCE</scope>
    <source>
        <strain evidence="1">CBS 116005</strain>
    </source>
</reference>
<dbReference type="Proteomes" id="UP000799436">
    <property type="component" value="Unassembled WGS sequence"/>
</dbReference>